<dbReference type="Pfam" id="PF20256">
    <property type="entry name" value="MoCoBD_2"/>
    <property type="match status" value="1"/>
</dbReference>
<dbReference type="Gene3D" id="3.90.1170.50">
    <property type="entry name" value="Aldehyde oxidase/xanthine dehydrogenase, a/b hammerhead"/>
    <property type="match status" value="1"/>
</dbReference>
<dbReference type="InterPro" id="IPR036856">
    <property type="entry name" value="Ald_Oxase/Xan_DH_a/b_sf"/>
</dbReference>
<evidence type="ECO:0000313" key="4">
    <source>
        <dbReference type="Proteomes" id="UP001284601"/>
    </source>
</evidence>
<dbReference type="PANTHER" id="PTHR11908">
    <property type="entry name" value="XANTHINE DEHYDROGENASE"/>
    <property type="match status" value="1"/>
</dbReference>
<reference evidence="4" key="1">
    <citation type="submission" date="2023-07" db="EMBL/GenBank/DDBJ databases">
        <title>Conexibacter stalactiti sp. nov., isolated from stalactites in a lava cave and emended description of the genus Conexibacter.</title>
        <authorList>
            <person name="Lee S.D."/>
        </authorList>
    </citation>
    <scope>NUCLEOTIDE SEQUENCE [LARGE SCALE GENOMIC DNA]</scope>
    <source>
        <strain evidence="4">KCTC 39840</strain>
    </source>
</reference>
<dbReference type="Pfam" id="PF02738">
    <property type="entry name" value="MoCoBD_1"/>
    <property type="match status" value="1"/>
</dbReference>
<evidence type="ECO:0000313" key="3">
    <source>
        <dbReference type="EMBL" id="MDW5596297.1"/>
    </source>
</evidence>
<dbReference type="Pfam" id="PF01315">
    <property type="entry name" value="Ald_Xan_dh_C"/>
    <property type="match status" value="1"/>
</dbReference>
<name>A0ABU4HSK1_9ACTN</name>
<comment type="caution">
    <text evidence="3">The sequence shown here is derived from an EMBL/GenBank/DDBJ whole genome shotgun (WGS) entry which is preliminary data.</text>
</comment>
<proteinExistence type="predicted"/>
<dbReference type="PANTHER" id="PTHR11908:SF157">
    <property type="entry name" value="XANTHINE DEHYDROGENASE SUBUNIT D-RELATED"/>
    <property type="match status" value="1"/>
</dbReference>
<feature type="region of interest" description="Disordered" evidence="1">
    <location>
        <begin position="589"/>
        <end position="611"/>
    </location>
</feature>
<accession>A0ABU4HSK1</accession>
<dbReference type="Gene3D" id="3.30.365.10">
    <property type="entry name" value="Aldehyde oxidase/xanthine dehydrogenase, molybdopterin binding domain"/>
    <property type="match status" value="4"/>
</dbReference>
<dbReference type="EMBL" id="JAWSTH010000052">
    <property type="protein sequence ID" value="MDW5596297.1"/>
    <property type="molecule type" value="Genomic_DNA"/>
</dbReference>
<gene>
    <name evidence="3" type="ORF">R7226_18260</name>
</gene>
<dbReference type="InterPro" id="IPR000674">
    <property type="entry name" value="Ald_Oxase/Xan_DH_a/b"/>
</dbReference>
<dbReference type="SUPFAM" id="SSF56003">
    <property type="entry name" value="Molybdenum cofactor-binding domain"/>
    <property type="match status" value="1"/>
</dbReference>
<dbReference type="RefSeq" id="WP_318598680.1">
    <property type="nucleotide sequence ID" value="NZ_JAWSTH010000052.1"/>
</dbReference>
<feature type="domain" description="Aldehyde oxidase/xanthine dehydrogenase a/b hammerhead" evidence="2">
    <location>
        <begin position="28"/>
        <end position="133"/>
    </location>
</feature>
<dbReference type="InterPro" id="IPR046867">
    <property type="entry name" value="AldOxase/xan_DH_MoCoBD2"/>
</dbReference>
<dbReference type="InterPro" id="IPR008274">
    <property type="entry name" value="AldOxase/xan_DH_MoCoBD1"/>
</dbReference>
<dbReference type="InterPro" id="IPR016208">
    <property type="entry name" value="Ald_Oxase/xanthine_DH-like"/>
</dbReference>
<dbReference type="SMART" id="SM01008">
    <property type="entry name" value="Ald_Xan_dh_C"/>
    <property type="match status" value="1"/>
</dbReference>
<evidence type="ECO:0000256" key="1">
    <source>
        <dbReference type="SAM" id="MobiDB-lite"/>
    </source>
</evidence>
<evidence type="ECO:0000259" key="2">
    <source>
        <dbReference type="SMART" id="SM01008"/>
    </source>
</evidence>
<keyword evidence="4" id="KW-1185">Reference proteome</keyword>
<organism evidence="3 4">
    <name type="scientific">Conexibacter stalactiti</name>
    <dbReference type="NCBI Taxonomy" id="1940611"/>
    <lineage>
        <taxon>Bacteria</taxon>
        <taxon>Bacillati</taxon>
        <taxon>Actinomycetota</taxon>
        <taxon>Thermoleophilia</taxon>
        <taxon>Solirubrobacterales</taxon>
        <taxon>Conexibacteraceae</taxon>
        <taxon>Conexibacter</taxon>
    </lineage>
</organism>
<protein>
    <submittedName>
        <fullName evidence="3">Molybdopterin cofactor-binding domain-containing protein</fullName>
    </submittedName>
</protein>
<dbReference type="InterPro" id="IPR037165">
    <property type="entry name" value="AldOxase/xan_DH_Mopterin-bd_sf"/>
</dbReference>
<sequence>MAQTTVTAVRPRVPARARGRADGAVKASGRARYTADLELPGMLHARLLLAGRPHARLRSLDVGAARAAAGVRAVLTQVDVPDVRYGMCVRDRTLFVDEVARYEGEIVAAVAADTRAQADAAVGLISAEWDDLPPLLDSEAALAADAVPLHPAWRSYAIDREETRSANDCAHVTLVKGDVDAGFASAFAVVEQSFATDMTHPLAIEPHAVLADWRDGAVTIWTTTQVPFLARAGVALTLGLPESAVRVVVTHLGGGFGGKCDFHLEAHAAALSRAAGRPVRLVLSRAEEFVVPDLTRHPISMTFSTALREDGTIAARRARLVLDSGAYASHGPTASEIATLMAVGPYRIDDLAIEAHTVYTSRTPAGSTRAPTGPQLCWALEQHTDALAARADLDPIAFRLRNLVGDGDTGPTGQRLVRPTARDCLLRAEEVMRAGGGAAPEPGWLEGVGFAVGTWGNVPLPSGASVRMHADGSATLVSGAQDNGSGAAVALPALVADVLGITVERVALVHQDTGATPFDYGSLGSQTTFNAGRAALAAADEVAARLRADAAERLGCAASEVVLQGGRATAGEERIPIADLAAAAQAAGRPLAAEVSPQPPERPAEPGAARSQGRAMYSSFPFPAYYCCAARVAVDPATGRVVVRRVVACHDVGEVLNRPGAEGQIEGGVAHSLGLALSEGAVLDGGRQLTTRLMDYRLQTAADVPPIDVELIAPRTPGDGPRGARGIGEAGVIAAAGAVANAIADATGVQLRQLPMLPHRVWAALRDAEAAS</sequence>
<dbReference type="SUPFAM" id="SSF54665">
    <property type="entry name" value="CO dehydrogenase molybdoprotein N-domain-like"/>
    <property type="match status" value="1"/>
</dbReference>
<dbReference type="Proteomes" id="UP001284601">
    <property type="component" value="Unassembled WGS sequence"/>
</dbReference>